<evidence type="ECO:0000256" key="4">
    <source>
        <dbReference type="ARBA" id="ARBA00023125"/>
    </source>
</evidence>
<dbReference type="PANTHER" id="PTHR46927">
    <property type="entry name" value="AGAP005574-PA"/>
    <property type="match status" value="1"/>
</dbReference>
<evidence type="ECO:0000256" key="1">
    <source>
        <dbReference type="ARBA" id="ARBA00022723"/>
    </source>
</evidence>
<gene>
    <name evidence="7" type="ORF">DMN91_006809</name>
</gene>
<keyword evidence="4 5" id="KW-0238">DNA-binding</keyword>
<evidence type="ECO:0000256" key="5">
    <source>
        <dbReference type="PROSITE-ProRule" id="PRU00309"/>
    </source>
</evidence>
<dbReference type="InterPro" id="IPR052224">
    <property type="entry name" value="THAP_domain_protein"/>
</dbReference>
<dbReference type="Pfam" id="PF05485">
    <property type="entry name" value="THAP"/>
    <property type="match status" value="2"/>
</dbReference>
<dbReference type="AlphaFoldDB" id="A0A3L8DJ16"/>
<feature type="domain" description="THAP-type" evidence="6">
    <location>
        <begin position="6"/>
        <end position="83"/>
    </location>
</feature>
<reference evidence="7 8" key="1">
    <citation type="journal article" date="2018" name="Genome Res.">
        <title>The genomic architecture and molecular evolution of ant odorant receptors.</title>
        <authorList>
            <person name="McKenzie S.K."/>
            <person name="Kronauer D.J.C."/>
        </authorList>
    </citation>
    <scope>NUCLEOTIDE SEQUENCE [LARGE SCALE GENOMIC DNA]</scope>
    <source>
        <strain evidence="7">Clonal line C1</strain>
    </source>
</reference>
<sequence length="262" mass="30485">MKVGHLVSYRSAHACRLPLLYVYGYKFPLSDKFMLEQWLKQIPMKHWTPNKDSLLCSDHFTENCFDKSTFQVRLKSDSVPTCFGDPQTACIICKRKRSHESMHSFFKFPLDKPVLLNRWLENMNLLNWTPTQLSCLCSSHFEVSCLRKVKNKYWSLKENSIPTILNPSDCDPLYQNIEFEKSTENTLHLNENKSTSNSVTNNVSHNVPLINVVITEDAKKKNLQSYEARTSRLAIYRSLGESEVGITHTCVDFYLLFHNRVH</sequence>
<dbReference type="GO" id="GO:0008270">
    <property type="term" value="F:zinc ion binding"/>
    <property type="evidence" value="ECO:0007669"/>
    <property type="project" value="UniProtKB-KW"/>
</dbReference>
<evidence type="ECO:0000256" key="3">
    <source>
        <dbReference type="ARBA" id="ARBA00022833"/>
    </source>
</evidence>
<name>A0A3L8DJ16_OOCBI</name>
<dbReference type="SMART" id="SM00692">
    <property type="entry name" value="DM3"/>
    <property type="match status" value="2"/>
</dbReference>
<evidence type="ECO:0000313" key="7">
    <source>
        <dbReference type="EMBL" id="RLU20202.1"/>
    </source>
</evidence>
<feature type="domain" description="THAP-type" evidence="6">
    <location>
        <begin position="85"/>
        <end position="165"/>
    </location>
</feature>
<comment type="caution">
    <text evidence="7">The sequence shown here is derived from an EMBL/GenBank/DDBJ whole genome shotgun (WGS) entry which is preliminary data.</text>
</comment>
<dbReference type="InterPro" id="IPR006612">
    <property type="entry name" value="THAP_Znf"/>
</dbReference>
<dbReference type="PANTHER" id="PTHR46927:SF3">
    <property type="entry name" value="THAP-TYPE DOMAIN-CONTAINING PROTEIN"/>
    <property type="match status" value="1"/>
</dbReference>
<evidence type="ECO:0000259" key="6">
    <source>
        <dbReference type="PROSITE" id="PS50950"/>
    </source>
</evidence>
<keyword evidence="1" id="KW-0479">Metal-binding</keyword>
<dbReference type="EMBL" id="QOIP01000007">
    <property type="protein sequence ID" value="RLU20202.1"/>
    <property type="molecule type" value="Genomic_DNA"/>
</dbReference>
<dbReference type="Proteomes" id="UP000279307">
    <property type="component" value="Chromosome 7"/>
</dbReference>
<dbReference type="SMART" id="SM00980">
    <property type="entry name" value="THAP"/>
    <property type="match status" value="2"/>
</dbReference>
<dbReference type="SUPFAM" id="SSF57716">
    <property type="entry name" value="Glucocorticoid receptor-like (DNA-binding domain)"/>
    <property type="match status" value="2"/>
</dbReference>
<keyword evidence="3" id="KW-0862">Zinc</keyword>
<keyword evidence="2 5" id="KW-0863">Zinc-finger</keyword>
<evidence type="ECO:0000256" key="2">
    <source>
        <dbReference type="ARBA" id="ARBA00022771"/>
    </source>
</evidence>
<dbReference type="GO" id="GO:0003677">
    <property type="term" value="F:DNA binding"/>
    <property type="evidence" value="ECO:0007669"/>
    <property type="project" value="UniProtKB-UniRule"/>
</dbReference>
<accession>A0A3L8DJ16</accession>
<protein>
    <recommendedName>
        <fullName evidence="6">THAP-type domain-containing protein</fullName>
    </recommendedName>
</protein>
<dbReference type="PROSITE" id="PS50950">
    <property type="entry name" value="ZF_THAP"/>
    <property type="match status" value="2"/>
</dbReference>
<proteinExistence type="predicted"/>
<organism evidence="7 8">
    <name type="scientific">Ooceraea biroi</name>
    <name type="common">Clonal raider ant</name>
    <name type="synonym">Cerapachys biroi</name>
    <dbReference type="NCBI Taxonomy" id="2015173"/>
    <lineage>
        <taxon>Eukaryota</taxon>
        <taxon>Metazoa</taxon>
        <taxon>Ecdysozoa</taxon>
        <taxon>Arthropoda</taxon>
        <taxon>Hexapoda</taxon>
        <taxon>Insecta</taxon>
        <taxon>Pterygota</taxon>
        <taxon>Neoptera</taxon>
        <taxon>Endopterygota</taxon>
        <taxon>Hymenoptera</taxon>
        <taxon>Apocrita</taxon>
        <taxon>Aculeata</taxon>
        <taxon>Formicoidea</taxon>
        <taxon>Formicidae</taxon>
        <taxon>Dorylinae</taxon>
        <taxon>Ooceraea</taxon>
    </lineage>
</organism>
<evidence type="ECO:0000313" key="8">
    <source>
        <dbReference type="Proteomes" id="UP000279307"/>
    </source>
</evidence>